<dbReference type="InterPro" id="IPR036322">
    <property type="entry name" value="WD40_repeat_dom_sf"/>
</dbReference>
<reference evidence="12 13" key="1">
    <citation type="submission" date="2022-12" db="EMBL/GenBank/DDBJ databases">
        <title>Chromosome-level genome of Tegillarca granosa.</title>
        <authorList>
            <person name="Kim J."/>
        </authorList>
    </citation>
    <scope>NUCLEOTIDE SEQUENCE [LARGE SCALE GENOMIC DNA]</scope>
    <source>
        <strain evidence="12">Teg-2019</strain>
        <tissue evidence="12">Adductor muscle</tissue>
    </source>
</reference>
<keyword evidence="13" id="KW-1185">Reference proteome</keyword>
<dbReference type="InterPro" id="IPR015943">
    <property type="entry name" value="WD40/YVTN_repeat-like_dom_sf"/>
</dbReference>
<evidence type="ECO:0000256" key="8">
    <source>
        <dbReference type="ARBA" id="ARBA00023140"/>
    </source>
</evidence>
<keyword evidence="5 11" id="KW-0853">WD repeat</keyword>
<dbReference type="EMBL" id="JARBDR010000337">
    <property type="protein sequence ID" value="KAJ8315390.1"/>
    <property type="molecule type" value="Genomic_DNA"/>
</dbReference>
<dbReference type="SMART" id="SM00320">
    <property type="entry name" value="WD40"/>
    <property type="match status" value="5"/>
</dbReference>
<dbReference type="Pfam" id="PF00400">
    <property type="entry name" value="WD40"/>
    <property type="match status" value="3"/>
</dbReference>
<dbReference type="PROSITE" id="PS50082">
    <property type="entry name" value="WD_REPEATS_2"/>
    <property type="match status" value="1"/>
</dbReference>
<dbReference type="Proteomes" id="UP001217089">
    <property type="component" value="Unassembled WGS sequence"/>
</dbReference>
<evidence type="ECO:0000256" key="6">
    <source>
        <dbReference type="ARBA" id="ARBA00022737"/>
    </source>
</evidence>
<sequence length="295" mass="33567">MQSFQTKARHGYSVEFSPYFPQRFACAACQHYGIAGTGTLYVIDKTPNGLQPVQMYQWNDGLFDVTWAENNENVLVTATGDGAVLVWDTQQERGPIKAMKEHTKEVYSVHWSQTRNEHLVLSGSWDTMIKLWDIGHNQSLKTFRGHTYIVYSVRWSPHIPGCFASASESAQNTIQAHNGEILTCDWCKYDQFIIFTGGVDCAIRGWDIRKPKAPICELPGHKFAVRRVKVLTWDFKQPQPLETIEHHTEFVYGLDFNIHTPGEIVDCGWDELVHVYTPKSAIINCSLNNTSIITL</sequence>
<dbReference type="PROSITE" id="PS00678">
    <property type="entry name" value="WD_REPEATS_1"/>
    <property type="match status" value="2"/>
</dbReference>
<name>A0ABQ9FI71_TEGGR</name>
<evidence type="ECO:0000256" key="10">
    <source>
        <dbReference type="ARBA" id="ARBA00032565"/>
    </source>
</evidence>
<protein>
    <recommendedName>
        <fullName evidence="10">Peroxin-7</fullName>
    </recommendedName>
</protein>
<gene>
    <name evidence="12" type="ORF">KUTeg_007540</name>
</gene>
<evidence type="ECO:0000256" key="11">
    <source>
        <dbReference type="PROSITE-ProRule" id="PRU00221"/>
    </source>
</evidence>
<dbReference type="PROSITE" id="PS50294">
    <property type="entry name" value="WD_REPEATS_REGION"/>
    <property type="match status" value="1"/>
</dbReference>
<dbReference type="InterPro" id="IPR044536">
    <property type="entry name" value="PEX7"/>
</dbReference>
<comment type="subcellular location">
    <subcellularLocation>
        <location evidence="2">Cytoplasm</location>
        <location evidence="2">Cytosol</location>
    </subcellularLocation>
    <subcellularLocation>
        <location evidence="1">Peroxisome matrix</location>
    </subcellularLocation>
</comment>
<keyword evidence="8" id="KW-0576">Peroxisome</keyword>
<accession>A0ABQ9FI71</accession>
<keyword evidence="4" id="KW-0963">Cytoplasm</keyword>
<dbReference type="PANTHER" id="PTHR46027:SF1">
    <property type="entry name" value="PEROXISOMAL TARGETING SIGNAL 2 RECEPTOR"/>
    <property type="match status" value="1"/>
</dbReference>
<evidence type="ECO:0000256" key="1">
    <source>
        <dbReference type="ARBA" id="ARBA00004253"/>
    </source>
</evidence>
<evidence type="ECO:0000256" key="5">
    <source>
        <dbReference type="ARBA" id="ARBA00022574"/>
    </source>
</evidence>
<proteinExistence type="inferred from homology"/>
<comment type="similarity">
    <text evidence="9">Belongs to the WD repeat peroxin-7 family.</text>
</comment>
<comment type="caution">
    <text evidence="12">The sequence shown here is derived from an EMBL/GenBank/DDBJ whole genome shotgun (WGS) entry which is preliminary data.</text>
</comment>
<organism evidence="12 13">
    <name type="scientific">Tegillarca granosa</name>
    <name type="common">Malaysian cockle</name>
    <name type="synonym">Anadara granosa</name>
    <dbReference type="NCBI Taxonomy" id="220873"/>
    <lineage>
        <taxon>Eukaryota</taxon>
        <taxon>Metazoa</taxon>
        <taxon>Spiralia</taxon>
        <taxon>Lophotrochozoa</taxon>
        <taxon>Mollusca</taxon>
        <taxon>Bivalvia</taxon>
        <taxon>Autobranchia</taxon>
        <taxon>Pteriomorphia</taxon>
        <taxon>Arcoida</taxon>
        <taxon>Arcoidea</taxon>
        <taxon>Arcidae</taxon>
        <taxon>Tegillarca</taxon>
    </lineage>
</organism>
<dbReference type="InterPro" id="IPR019775">
    <property type="entry name" value="WD40_repeat_CS"/>
</dbReference>
<evidence type="ECO:0000256" key="4">
    <source>
        <dbReference type="ARBA" id="ARBA00022490"/>
    </source>
</evidence>
<keyword evidence="7" id="KW-0653">Protein transport</keyword>
<dbReference type="PRINTS" id="PR00320">
    <property type="entry name" value="GPROTEINBRPT"/>
</dbReference>
<feature type="repeat" description="WD" evidence="11">
    <location>
        <begin position="99"/>
        <end position="142"/>
    </location>
</feature>
<evidence type="ECO:0000256" key="7">
    <source>
        <dbReference type="ARBA" id="ARBA00022927"/>
    </source>
</evidence>
<keyword evidence="3" id="KW-0813">Transport</keyword>
<dbReference type="InterPro" id="IPR001680">
    <property type="entry name" value="WD40_rpt"/>
</dbReference>
<evidence type="ECO:0000256" key="9">
    <source>
        <dbReference type="ARBA" id="ARBA00024017"/>
    </source>
</evidence>
<dbReference type="PANTHER" id="PTHR46027">
    <property type="entry name" value="PEROXISOMAL TARGETING SIGNAL 2 RECEPTOR"/>
    <property type="match status" value="1"/>
</dbReference>
<evidence type="ECO:0000313" key="12">
    <source>
        <dbReference type="EMBL" id="KAJ8315390.1"/>
    </source>
</evidence>
<dbReference type="Gene3D" id="2.130.10.10">
    <property type="entry name" value="YVTN repeat-like/Quinoprotein amine dehydrogenase"/>
    <property type="match status" value="1"/>
</dbReference>
<keyword evidence="6" id="KW-0677">Repeat</keyword>
<dbReference type="SUPFAM" id="SSF50978">
    <property type="entry name" value="WD40 repeat-like"/>
    <property type="match status" value="1"/>
</dbReference>
<evidence type="ECO:0000256" key="2">
    <source>
        <dbReference type="ARBA" id="ARBA00004514"/>
    </source>
</evidence>
<evidence type="ECO:0000256" key="3">
    <source>
        <dbReference type="ARBA" id="ARBA00022448"/>
    </source>
</evidence>
<evidence type="ECO:0000313" key="13">
    <source>
        <dbReference type="Proteomes" id="UP001217089"/>
    </source>
</evidence>
<dbReference type="InterPro" id="IPR020472">
    <property type="entry name" value="WD40_PAC1"/>
</dbReference>